<accession>A0A844XXM3</accession>
<organism evidence="1 2">
    <name type="scientific">Qipengyuania gaetbuli</name>
    <dbReference type="NCBI Taxonomy" id="266952"/>
    <lineage>
        <taxon>Bacteria</taxon>
        <taxon>Pseudomonadati</taxon>
        <taxon>Pseudomonadota</taxon>
        <taxon>Alphaproteobacteria</taxon>
        <taxon>Sphingomonadales</taxon>
        <taxon>Erythrobacteraceae</taxon>
        <taxon>Qipengyuania</taxon>
    </lineage>
</organism>
<gene>
    <name evidence="1" type="ORF">GRI42_00015</name>
</gene>
<protein>
    <submittedName>
        <fullName evidence="1">Uncharacterized protein</fullName>
    </submittedName>
</protein>
<comment type="caution">
    <text evidence="1">The sequence shown here is derived from an EMBL/GenBank/DDBJ whole genome shotgun (WGS) entry which is preliminary data.</text>
</comment>
<dbReference type="OrthoDB" id="8560762at2"/>
<dbReference type="EMBL" id="WTYF01000001">
    <property type="protein sequence ID" value="MXO49688.1"/>
    <property type="molecule type" value="Genomic_DNA"/>
</dbReference>
<dbReference type="AlphaFoldDB" id="A0A844XXM3"/>
<evidence type="ECO:0000313" key="2">
    <source>
        <dbReference type="Proteomes" id="UP000444185"/>
    </source>
</evidence>
<proteinExistence type="predicted"/>
<dbReference type="Proteomes" id="UP000444185">
    <property type="component" value="Unassembled WGS sequence"/>
</dbReference>
<sequence length="106" mass="12229">MQHLINDVILRFSKARGAIGTYLQRKRSAYDANVRSRPPSQVTKFDIVVVGVIALFVLLSLLPEREISYDDLTQREKNELAVQQWEDYVEEWCATADEAPFDPNCR</sequence>
<keyword evidence="2" id="KW-1185">Reference proteome</keyword>
<reference evidence="1 2" key="1">
    <citation type="submission" date="2019-12" db="EMBL/GenBank/DDBJ databases">
        <title>Genomic-based taxomic classification of the family Erythrobacteraceae.</title>
        <authorList>
            <person name="Xu L."/>
        </authorList>
    </citation>
    <scope>NUCLEOTIDE SEQUENCE [LARGE SCALE GENOMIC DNA]</scope>
    <source>
        <strain evidence="1 2">DSM 16225</strain>
    </source>
</reference>
<evidence type="ECO:0000313" key="1">
    <source>
        <dbReference type="EMBL" id="MXO49688.1"/>
    </source>
</evidence>
<name>A0A844XXM3_9SPHN</name>